<dbReference type="InterPro" id="IPR023292">
    <property type="entry name" value="NTP_PyroPHydrolase-like_dom_sf"/>
</dbReference>
<gene>
    <name evidence="1" type="ORF">PU634_10615</name>
</gene>
<protein>
    <submittedName>
        <fullName evidence="1">Nucleoside triphosphate pyrophosphohydrolase family protein</fullName>
    </submittedName>
</protein>
<dbReference type="KEGG" id="ope:PU634_10615"/>
<name>A0AA50KL63_9GAMM</name>
<organism evidence="1 2">
    <name type="scientific">Oceanimonas pelagia</name>
    <dbReference type="NCBI Taxonomy" id="3028314"/>
    <lineage>
        <taxon>Bacteria</taxon>
        <taxon>Pseudomonadati</taxon>
        <taxon>Pseudomonadota</taxon>
        <taxon>Gammaproteobacteria</taxon>
        <taxon>Aeromonadales</taxon>
        <taxon>Aeromonadaceae</taxon>
        <taxon>Oceanimonas</taxon>
    </lineage>
</organism>
<dbReference type="AlphaFoldDB" id="A0AA50KL63"/>
<dbReference type="EMBL" id="CP118224">
    <property type="protein sequence ID" value="WMC09569.1"/>
    <property type="molecule type" value="Genomic_DNA"/>
</dbReference>
<sequence>MIDDRLYATMYADVLEFRRAFDLSLELPTDSDATLHDRLRLEEFEEAVLADTQVDRLDALVDSAYVTLGDCVQRGLLSLAELKQKAPELCFYLSLIVRTAERLGFDFAGAWAAVHKANMDKLVDEAQVWAVQAHYQARGIMVEFTPTDITGKYIAKAANDTDEVKKGKLLKPANFQAPNLMEFIG</sequence>
<keyword evidence="2" id="KW-1185">Reference proteome</keyword>
<dbReference type="CDD" id="cd11530">
    <property type="entry name" value="NTP-PPase_DR2231_like"/>
    <property type="match status" value="1"/>
</dbReference>
<dbReference type="RefSeq" id="WP_306760764.1">
    <property type="nucleotide sequence ID" value="NZ_CP118224.1"/>
</dbReference>
<evidence type="ECO:0000313" key="1">
    <source>
        <dbReference type="EMBL" id="WMC09569.1"/>
    </source>
</evidence>
<dbReference type="Proteomes" id="UP001223802">
    <property type="component" value="Chromosome"/>
</dbReference>
<dbReference type="InterPro" id="IPR033653">
    <property type="entry name" value="NTP-PPase_DR2231-like"/>
</dbReference>
<evidence type="ECO:0000313" key="2">
    <source>
        <dbReference type="Proteomes" id="UP001223802"/>
    </source>
</evidence>
<dbReference type="Gene3D" id="1.10.3420.10">
    <property type="entry name" value="putative ntp pyrophosphohydrolase like domain"/>
    <property type="match status" value="2"/>
</dbReference>
<proteinExistence type="predicted"/>
<accession>A0AA50KL63</accession>
<reference evidence="1 2" key="1">
    <citation type="submission" date="2023-02" db="EMBL/GenBank/DDBJ databases">
        <title>Complete genome sequence of a novel bacterium Oceanimonas sp. NTOU-MSR1 isolated from marine coast sediment.</title>
        <authorList>
            <person name="Yang H.-T."/>
            <person name="Chen Y.-L."/>
            <person name="Ho Y.-N."/>
        </authorList>
    </citation>
    <scope>NUCLEOTIDE SEQUENCE [LARGE SCALE GENOMIC DNA]</scope>
    <source>
        <strain evidence="1 2">NTOU-MSR1</strain>
    </source>
</reference>